<reference evidence="3" key="1">
    <citation type="submission" date="2022-07" db="EMBL/GenBank/DDBJ databases">
        <title>Genome Sequence of Leucocoprinus birnbaumii.</title>
        <authorList>
            <person name="Buettner E."/>
        </authorList>
    </citation>
    <scope>NUCLEOTIDE SEQUENCE</scope>
    <source>
        <strain evidence="3">VT141</strain>
    </source>
</reference>
<protein>
    <submittedName>
        <fullName evidence="3">Uncharacterized protein</fullName>
    </submittedName>
</protein>
<dbReference type="AlphaFoldDB" id="A0AAD5VYT9"/>
<keyword evidence="4" id="KW-1185">Reference proteome</keyword>
<dbReference type="EMBL" id="JANIEX010000107">
    <property type="protein sequence ID" value="KAJ3573305.1"/>
    <property type="molecule type" value="Genomic_DNA"/>
</dbReference>
<comment type="caution">
    <text evidence="3">The sequence shown here is derived from an EMBL/GenBank/DDBJ whole genome shotgun (WGS) entry which is preliminary data.</text>
</comment>
<accession>A0AAD5VYT9</accession>
<organism evidence="3 4">
    <name type="scientific">Leucocoprinus birnbaumii</name>
    <dbReference type="NCBI Taxonomy" id="56174"/>
    <lineage>
        <taxon>Eukaryota</taxon>
        <taxon>Fungi</taxon>
        <taxon>Dikarya</taxon>
        <taxon>Basidiomycota</taxon>
        <taxon>Agaricomycotina</taxon>
        <taxon>Agaricomycetes</taxon>
        <taxon>Agaricomycetidae</taxon>
        <taxon>Agaricales</taxon>
        <taxon>Agaricineae</taxon>
        <taxon>Agaricaceae</taxon>
        <taxon>Leucocoprinus</taxon>
    </lineage>
</organism>
<evidence type="ECO:0000256" key="1">
    <source>
        <dbReference type="SAM" id="MobiDB-lite"/>
    </source>
</evidence>
<name>A0AAD5VYT9_9AGAR</name>
<keyword evidence="2" id="KW-0732">Signal</keyword>
<proteinExistence type="predicted"/>
<feature type="chain" id="PRO_5041926494" evidence="2">
    <location>
        <begin position="22"/>
        <end position="88"/>
    </location>
</feature>
<dbReference type="Proteomes" id="UP001213000">
    <property type="component" value="Unassembled WGS sequence"/>
</dbReference>
<feature type="signal peptide" evidence="2">
    <location>
        <begin position="1"/>
        <end position="21"/>
    </location>
</feature>
<gene>
    <name evidence="3" type="ORF">NP233_g2499</name>
</gene>
<evidence type="ECO:0000313" key="4">
    <source>
        <dbReference type="Proteomes" id="UP001213000"/>
    </source>
</evidence>
<evidence type="ECO:0000256" key="2">
    <source>
        <dbReference type="SAM" id="SignalP"/>
    </source>
</evidence>
<feature type="compositionally biased region" description="Basic and acidic residues" evidence="1">
    <location>
        <begin position="74"/>
        <end position="88"/>
    </location>
</feature>
<sequence length="88" mass="9584">MRIKPGFVLLASLAAAGTISALPLNGPAEIMERDSGVNSSDPGRNVEADATHSAREPLYNHFESRGYQNLNARENSEYPTRFDHGLGR</sequence>
<feature type="compositionally biased region" description="Basic and acidic residues" evidence="1">
    <location>
        <begin position="44"/>
        <end position="55"/>
    </location>
</feature>
<feature type="region of interest" description="Disordered" evidence="1">
    <location>
        <begin position="32"/>
        <end position="88"/>
    </location>
</feature>
<evidence type="ECO:0000313" key="3">
    <source>
        <dbReference type="EMBL" id="KAJ3573305.1"/>
    </source>
</evidence>